<dbReference type="PANTHER" id="PTHR48085:SF5">
    <property type="entry name" value="CADMIUM_ZINC-TRANSPORTING ATPASE HMA4-RELATED"/>
    <property type="match status" value="1"/>
</dbReference>
<dbReference type="InterPro" id="IPR023214">
    <property type="entry name" value="HAD_sf"/>
</dbReference>
<evidence type="ECO:0000256" key="3">
    <source>
        <dbReference type="ARBA" id="ARBA00022692"/>
    </source>
</evidence>
<name>A0A516NGX6_9NOCA</name>
<dbReference type="SFLD" id="SFLDG00002">
    <property type="entry name" value="C1.7:_P-type_atpase_like"/>
    <property type="match status" value="1"/>
</dbReference>
<dbReference type="Proteomes" id="UP000317039">
    <property type="component" value="Chromosome"/>
</dbReference>
<dbReference type="Pfam" id="PF00122">
    <property type="entry name" value="E1-E2_ATPase"/>
    <property type="match status" value="1"/>
</dbReference>
<evidence type="ECO:0000313" key="12">
    <source>
        <dbReference type="Proteomes" id="UP000317039"/>
    </source>
</evidence>
<dbReference type="PANTHER" id="PTHR48085">
    <property type="entry name" value="CADMIUM/ZINC-TRANSPORTING ATPASE HMA2-RELATED"/>
    <property type="match status" value="1"/>
</dbReference>
<keyword evidence="4 8" id="KW-0479">Metal-binding</keyword>
<proteinExistence type="inferred from homology"/>
<dbReference type="CDD" id="cd02079">
    <property type="entry name" value="P-type_ATPase_HM"/>
    <property type="match status" value="1"/>
</dbReference>
<dbReference type="NCBIfam" id="TIGR01525">
    <property type="entry name" value="ATPase-IB_hvy"/>
    <property type="match status" value="1"/>
</dbReference>
<dbReference type="KEGG" id="nod:FOH10_04825"/>
<evidence type="ECO:0000256" key="1">
    <source>
        <dbReference type="ARBA" id="ARBA00004651"/>
    </source>
</evidence>
<organism evidence="11 12">
    <name type="scientific">Nocardia otitidiscaviarum</name>
    <dbReference type="NCBI Taxonomy" id="1823"/>
    <lineage>
        <taxon>Bacteria</taxon>
        <taxon>Bacillati</taxon>
        <taxon>Actinomycetota</taxon>
        <taxon>Actinomycetes</taxon>
        <taxon>Mycobacteriales</taxon>
        <taxon>Nocardiaceae</taxon>
        <taxon>Nocardia</taxon>
    </lineage>
</organism>
<evidence type="ECO:0000256" key="5">
    <source>
        <dbReference type="ARBA" id="ARBA00022967"/>
    </source>
</evidence>
<evidence type="ECO:0000256" key="8">
    <source>
        <dbReference type="RuleBase" id="RU362081"/>
    </source>
</evidence>
<dbReference type="Gene3D" id="3.40.1110.10">
    <property type="entry name" value="Calcium-transporting ATPase, cytoplasmic domain N"/>
    <property type="match status" value="1"/>
</dbReference>
<keyword evidence="8" id="KW-1003">Cell membrane</keyword>
<dbReference type="InterPro" id="IPR008250">
    <property type="entry name" value="ATPase_P-typ_transduc_dom_A_sf"/>
</dbReference>
<dbReference type="InterPro" id="IPR023298">
    <property type="entry name" value="ATPase_P-typ_TM_dom_sf"/>
</dbReference>
<keyword evidence="3 8" id="KW-0812">Transmembrane</keyword>
<evidence type="ECO:0000259" key="10">
    <source>
        <dbReference type="Pfam" id="PF00122"/>
    </source>
</evidence>
<feature type="transmembrane region" description="Helical" evidence="8">
    <location>
        <begin position="89"/>
        <end position="106"/>
    </location>
</feature>
<evidence type="ECO:0000256" key="4">
    <source>
        <dbReference type="ARBA" id="ARBA00022723"/>
    </source>
</evidence>
<dbReference type="InterPro" id="IPR059000">
    <property type="entry name" value="ATPase_P-type_domA"/>
</dbReference>
<keyword evidence="5" id="KW-1278">Translocase</keyword>
<feature type="region of interest" description="Disordered" evidence="9">
    <location>
        <begin position="1"/>
        <end position="25"/>
    </location>
</feature>
<dbReference type="InterPro" id="IPR036412">
    <property type="entry name" value="HAD-like_sf"/>
</dbReference>
<dbReference type="AlphaFoldDB" id="A0A516NGX6"/>
<dbReference type="PROSITE" id="PS00154">
    <property type="entry name" value="ATPASE_E1_E2"/>
    <property type="match status" value="1"/>
</dbReference>
<comment type="subcellular location">
    <subcellularLocation>
        <location evidence="1">Cell membrane</location>
        <topology evidence="1">Multi-pass membrane protein</topology>
    </subcellularLocation>
</comment>
<dbReference type="SFLD" id="SFLDF00027">
    <property type="entry name" value="p-type_atpase"/>
    <property type="match status" value="1"/>
</dbReference>
<keyword evidence="7 8" id="KW-0472">Membrane</keyword>
<evidence type="ECO:0000256" key="6">
    <source>
        <dbReference type="ARBA" id="ARBA00022989"/>
    </source>
</evidence>
<dbReference type="InterPro" id="IPR051014">
    <property type="entry name" value="Cation_Transport_ATPase_IB"/>
</dbReference>
<dbReference type="NCBIfam" id="TIGR01512">
    <property type="entry name" value="ATPase-IB2_Cd"/>
    <property type="match status" value="1"/>
</dbReference>
<keyword evidence="11" id="KW-0378">Hydrolase</keyword>
<dbReference type="InterPro" id="IPR044492">
    <property type="entry name" value="P_typ_ATPase_HD_dom"/>
</dbReference>
<dbReference type="InterPro" id="IPR023299">
    <property type="entry name" value="ATPase_P-typ_cyto_dom_N"/>
</dbReference>
<feature type="transmembrane region" description="Helical" evidence="8">
    <location>
        <begin position="293"/>
        <end position="318"/>
    </location>
</feature>
<keyword evidence="8" id="KW-0067">ATP-binding</keyword>
<dbReference type="EC" id="3.6.3.3" evidence="11"/>
<dbReference type="Gene3D" id="3.40.50.1000">
    <property type="entry name" value="HAD superfamily/HAD-like"/>
    <property type="match status" value="1"/>
</dbReference>
<dbReference type="FunFam" id="2.70.150.10:FF:000002">
    <property type="entry name" value="Copper-transporting ATPase 1, putative"/>
    <property type="match status" value="1"/>
</dbReference>
<dbReference type="GO" id="GO:0015086">
    <property type="term" value="F:cadmium ion transmembrane transporter activity"/>
    <property type="evidence" value="ECO:0007669"/>
    <property type="project" value="TreeGrafter"/>
</dbReference>
<comment type="similarity">
    <text evidence="2 8">Belongs to the cation transport ATPase (P-type) (TC 3.A.3) family. Type IB subfamily.</text>
</comment>
<dbReference type="Pfam" id="PF00702">
    <property type="entry name" value="Hydrolase"/>
    <property type="match status" value="1"/>
</dbReference>
<reference evidence="11 12" key="1">
    <citation type="submission" date="2019-07" db="EMBL/GenBank/DDBJ databases">
        <title>Complete Genome Sequence and Methylome Analysis of Nocardia otitidis-caviarum NEB252.</title>
        <authorList>
            <person name="Fomenkov A."/>
            <person name="Anton B.P."/>
            <person name="Vincze T."/>
            <person name="Roberts R.J."/>
        </authorList>
    </citation>
    <scope>NUCLEOTIDE SEQUENCE [LARGE SCALE GENOMIC DNA]</scope>
    <source>
        <strain evidence="11 12">NEB252</strain>
    </source>
</reference>
<dbReference type="SUPFAM" id="SSF81653">
    <property type="entry name" value="Calcium ATPase, transduction domain A"/>
    <property type="match status" value="1"/>
</dbReference>
<dbReference type="InterPro" id="IPR027256">
    <property type="entry name" value="P-typ_ATPase_IB"/>
</dbReference>
<feature type="transmembrane region" description="Helical" evidence="8">
    <location>
        <begin position="37"/>
        <end position="58"/>
    </location>
</feature>
<dbReference type="EMBL" id="CP041695">
    <property type="protein sequence ID" value="QDP78161.1"/>
    <property type="molecule type" value="Genomic_DNA"/>
</dbReference>
<evidence type="ECO:0000256" key="2">
    <source>
        <dbReference type="ARBA" id="ARBA00006024"/>
    </source>
</evidence>
<feature type="transmembrane region" description="Helical" evidence="8">
    <location>
        <begin position="64"/>
        <end position="82"/>
    </location>
</feature>
<feature type="domain" description="P-type ATPase A" evidence="10">
    <location>
        <begin position="143"/>
        <end position="243"/>
    </location>
</feature>
<dbReference type="Gene3D" id="2.70.150.10">
    <property type="entry name" value="Calcium-transporting ATPase, cytoplasmic transduction domain A"/>
    <property type="match status" value="1"/>
</dbReference>
<keyword evidence="6 8" id="KW-1133">Transmembrane helix</keyword>
<dbReference type="GO" id="GO:0019829">
    <property type="term" value="F:ATPase-coupled monoatomic cation transmembrane transporter activity"/>
    <property type="evidence" value="ECO:0007669"/>
    <property type="project" value="InterPro"/>
</dbReference>
<dbReference type="SUPFAM" id="SSF81665">
    <property type="entry name" value="Calcium ATPase, transmembrane domain M"/>
    <property type="match status" value="1"/>
</dbReference>
<dbReference type="GO" id="GO:0046872">
    <property type="term" value="F:metal ion binding"/>
    <property type="evidence" value="ECO:0007669"/>
    <property type="project" value="UniProtKB-KW"/>
</dbReference>
<protein>
    <submittedName>
        <fullName evidence="11">Cadmium-translocating P-type ATPase</fullName>
        <ecNumber evidence="11">3.6.3.3</ecNumber>
    </submittedName>
</protein>
<dbReference type="SUPFAM" id="SSF56784">
    <property type="entry name" value="HAD-like"/>
    <property type="match status" value="1"/>
</dbReference>
<accession>A0A516NGX6</accession>
<keyword evidence="8" id="KW-0547">Nucleotide-binding</keyword>
<evidence type="ECO:0000313" key="11">
    <source>
        <dbReference type="EMBL" id="QDP78161.1"/>
    </source>
</evidence>
<gene>
    <name evidence="11" type="primary">cadA</name>
    <name evidence="11" type="ORF">FOH10_04825</name>
</gene>
<dbReference type="GO" id="GO:0005524">
    <property type="term" value="F:ATP binding"/>
    <property type="evidence" value="ECO:0007669"/>
    <property type="project" value="UniProtKB-UniRule"/>
</dbReference>
<dbReference type="PRINTS" id="PR00941">
    <property type="entry name" value="CDATPASE"/>
</dbReference>
<evidence type="ECO:0000256" key="9">
    <source>
        <dbReference type="SAM" id="MobiDB-lite"/>
    </source>
</evidence>
<dbReference type="SFLD" id="SFLDS00003">
    <property type="entry name" value="Haloacid_Dehalogenase"/>
    <property type="match status" value="1"/>
</dbReference>
<dbReference type="NCBIfam" id="TIGR01494">
    <property type="entry name" value="ATPase_P-type"/>
    <property type="match status" value="1"/>
</dbReference>
<dbReference type="InterPro" id="IPR001757">
    <property type="entry name" value="P_typ_ATPase"/>
</dbReference>
<dbReference type="GO" id="GO:0005886">
    <property type="term" value="C:plasma membrane"/>
    <property type="evidence" value="ECO:0007669"/>
    <property type="project" value="UniProtKB-SubCell"/>
</dbReference>
<dbReference type="GeneID" id="80331714"/>
<dbReference type="RefSeq" id="WP_143979787.1">
    <property type="nucleotide sequence ID" value="NZ_CP041695.1"/>
</dbReference>
<dbReference type="InterPro" id="IPR018303">
    <property type="entry name" value="ATPase_P-typ_P_site"/>
</dbReference>
<feature type="transmembrane region" description="Helical" evidence="8">
    <location>
        <begin position="259"/>
        <end position="281"/>
    </location>
</feature>
<dbReference type="GO" id="GO:0016887">
    <property type="term" value="F:ATP hydrolysis activity"/>
    <property type="evidence" value="ECO:0007669"/>
    <property type="project" value="InterPro"/>
</dbReference>
<dbReference type="PRINTS" id="PR00119">
    <property type="entry name" value="CATATPASE"/>
</dbReference>
<sequence length="703" mass="72818">MSDACCGIDEGPGEHGNAAAPDAGDERPQRLWQVRELRLAGVAGVLLLSGFAADWSGFEAGATTAHLAAAAVGGTTFVPGAVRALLRRRIGVATLMTIALIGALALGQFAEAAMLAFLFSISEALEDYSLARTRQGLRALLTLVPDRVRVLRDGRETTIEPGELLVGDLMLVRAGDRIASDGMVREGRSSLDTAAVTGESVPVEVGPGDAVFAGSINARGALVVRATATVADNSLAKVVRVVEDAQRRKGSRQRLADRLARPLVPAVMVLAAGIAALGGVFGDPALWFERALVVLVAAAPCALAISVPVTVIAAVGAATRLGVLVKGGAALEALGAVRTVALDKTGTLTRNRPTVVEIVPTADHSRERVHALAAALEARSEHPLAAAILADAPAPAAPARDVTTVPGAGIEGIVDGRAARLGKPGWIRTGALADHVDRLQDAGVTVALLEYDHVLIGLVGIRDELRPEAADTVADLHRAGVRVAMLTGDNARTAAALAARAGIDDVHAELLPTDKADHIARLRRERPGAVAMVGDGVNDAPALATADIGIAMGAMGTDVAIETADIALLGHDLRQLPHAVRHARRARAIMLQNMGLSAAIVLSLVPLAATGVLGLATVVFIHELAEVFVIANGIRAARLRRRADLPTMQPVGTPPSFDIRATRPSAATPACDCCAEPAPIDLTIRPSERQAARFEPQWFGNRG</sequence>
<evidence type="ECO:0000256" key="7">
    <source>
        <dbReference type="ARBA" id="ARBA00023136"/>
    </source>
</evidence>